<dbReference type="InterPro" id="IPR041522">
    <property type="entry name" value="CdaR_GGDEF"/>
</dbReference>
<dbReference type="InterPro" id="IPR025736">
    <property type="entry name" value="PucR_C-HTH_dom"/>
</dbReference>
<evidence type="ECO:0000313" key="5">
    <source>
        <dbReference type="Proteomes" id="UP001060164"/>
    </source>
</evidence>
<dbReference type="RefSeq" id="WP_028528801.1">
    <property type="nucleotide sequence ID" value="NZ_CABLBR010000015.1"/>
</dbReference>
<comment type="similarity">
    <text evidence="1">Belongs to the CdaR family.</text>
</comment>
<dbReference type="InterPro" id="IPR042070">
    <property type="entry name" value="PucR_C-HTH_sf"/>
</dbReference>
<feature type="domain" description="PucR C-terminal helix-turn-helix" evidence="2">
    <location>
        <begin position="441"/>
        <end position="497"/>
    </location>
</feature>
<name>A0ABY5VE28_9FIRM</name>
<feature type="domain" description="CdaR GGDEF-like" evidence="3">
    <location>
        <begin position="279"/>
        <end position="386"/>
    </location>
</feature>
<dbReference type="Gene3D" id="1.10.10.2840">
    <property type="entry name" value="PucR C-terminal helix-turn-helix domain"/>
    <property type="match status" value="1"/>
</dbReference>
<sequence>MRLSLRLIYEQLAEQYPALSLMGSTSPGLTEVQIFSAGSISLKKDVLYVILDDSLTSGILSETPGISCIMRGPGHLNFPEHAIVVPCQYCMTDLFNDVVSLFRQFQSWETSVLDAIARERPLTDILNLSHMVTRDTVYLADTTLKLIAHTSPTLMDDISANWNYQIKYGYMPMNIVRKLIDTGELAYMNKTREAFTYPTETFNLPYTCKNIFHGCQLLAHLFIVGVYSPPTRTHLEIAEVLGRMLSIYLEKNPGNVTLFGTFHEGFLRDILNRRLCNRDLIQNQLSYFDWKIDDIFALLLIDCAEDSQYKKQLIINHLSQNPNLDCSVFEAEHYLAAIYHAPDTTDIRRDLYSFADKFQIRGALSKSFHDLTNLHIYFEQAKKTLTIGQKLSPDNHIFVNDDYGIYSIISRIVEGHSIFELCHEGVLRLYETDQENGTDYINTLFQYLSNDRNLLRTSKSLFIHRNTLSYRLDKISAVVDLEYDNPENRHYILMSLYILRYCILNRNDP</sequence>
<gene>
    <name evidence="4" type="ORF">NQ502_13980</name>
</gene>
<keyword evidence="5" id="KW-1185">Reference proteome</keyword>
<dbReference type="PANTHER" id="PTHR33744">
    <property type="entry name" value="CARBOHYDRATE DIACID REGULATOR"/>
    <property type="match status" value="1"/>
</dbReference>
<organism evidence="4 5">
    <name type="scientific">Ruminococcus gauvreauii</name>
    <dbReference type="NCBI Taxonomy" id="438033"/>
    <lineage>
        <taxon>Bacteria</taxon>
        <taxon>Bacillati</taxon>
        <taxon>Bacillota</taxon>
        <taxon>Clostridia</taxon>
        <taxon>Eubacteriales</taxon>
        <taxon>Oscillospiraceae</taxon>
        <taxon>Ruminococcus</taxon>
    </lineage>
</organism>
<accession>A0ABY5VE28</accession>
<dbReference type="InterPro" id="IPR051448">
    <property type="entry name" value="CdaR-like_regulators"/>
</dbReference>
<evidence type="ECO:0000256" key="1">
    <source>
        <dbReference type="ARBA" id="ARBA00006754"/>
    </source>
</evidence>
<dbReference type="EMBL" id="CP102290">
    <property type="protein sequence ID" value="UWP58483.1"/>
    <property type="molecule type" value="Genomic_DNA"/>
</dbReference>
<evidence type="ECO:0000259" key="2">
    <source>
        <dbReference type="Pfam" id="PF13556"/>
    </source>
</evidence>
<proteinExistence type="inferred from homology"/>
<dbReference type="Pfam" id="PF13556">
    <property type="entry name" value="HTH_30"/>
    <property type="match status" value="1"/>
</dbReference>
<dbReference type="Pfam" id="PF17853">
    <property type="entry name" value="GGDEF_2"/>
    <property type="match status" value="1"/>
</dbReference>
<evidence type="ECO:0000313" key="4">
    <source>
        <dbReference type="EMBL" id="UWP58483.1"/>
    </source>
</evidence>
<dbReference type="Proteomes" id="UP001060164">
    <property type="component" value="Chromosome"/>
</dbReference>
<protein>
    <submittedName>
        <fullName evidence="4">Helix-turn-helix domain-containing protein</fullName>
    </submittedName>
</protein>
<evidence type="ECO:0000259" key="3">
    <source>
        <dbReference type="Pfam" id="PF17853"/>
    </source>
</evidence>
<reference evidence="4" key="1">
    <citation type="journal article" date="2022" name="Cell">
        <title>Design, construction, and in vivo augmentation of a complex gut microbiome.</title>
        <authorList>
            <person name="Cheng A.G."/>
            <person name="Ho P.Y."/>
            <person name="Aranda-Diaz A."/>
            <person name="Jain S."/>
            <person name="Yu F.B."/>
            <person name="Meng X."/>
            <person name="Wang M."/>
            <person name="Iakiviak M."/>
            <person name="Nagashima K."/>
            <person name="Zhao A."/>
            <person name="Murugkar P."/>
            <person name="Patil A."/>
            <person name="Atabakhsh K."/>
            <person name="Weakley A."/>
            <person name="Yan J."/>
            <person name="Brumbaugh A.R."/>
            <person name="Higginbottom S."/>
            <person name="Dimas A."/>
            <person name="Shiver A.L."/>
            <person name="Deutschbauer A."/>
            <person name="Neff N."/>
            <person name="Sonnenburg J.L."/>
            <person name="Huang K.C."/>
            <person name="Fischbach M.A."/>
        </authorList>
    </citation>
    <scope>NUCLEOTIDE SEQUENCE</scope>
    <source>
        <strain evidence="4">DSM 19829</strain>
    </source>
</reference>